<organism evidence="2 3">
    <name type="scientific">Fimbriiglobus ruber</name>
    <dbReference type="NCBI Taxonomy" id="1908690"/>
    <lineage>
        <taxon>Bacteria</taxon>
        <taxon>Pseudomonadati</taxon>
        <taxon>Planctomycetota</taxon>
        <taxon>Planctomycetia</taxon>
        <taxon>Gemmatales</taxon>
        <taxon>Gemmataceae</taxon>
        <taxon>Fimbriiglobus</taxon>
    </lineage>
</organism>
<accession>A0A225DW96</accession>
<sequence length="103" mass="11547">MMTVDEQLTGWYTLTRQARKPEQTARAYAQLGEAVVRLARWSILPYTEAAIARVANFKSLRLNVGLMDLRIAAIALENNAIVVTRNGRDFGRVPGLSIEDWSV</sequence>
<dbReference type="InterPro" id="IPR002716">
    <property type="entry name" value="PIN_dom"/>
</dbReference>
<proteinExistence type="predicted"/>
<dbReference type="EMBL" id="NIDE01000002">
    <property type="protein sequence ID" value="OWK45652.1"/>
    <property type="molecule type" value="Genomic_DNA"/>
</dbReference>
<dbReference type="InterPro" id="IPR029060">
    <property type="entry name" value="PIN-like_dom_sf"/>
</dbReference>
<keyword evidence="3" id="KW-1185">Reference proteome</keyword>
<dbReference type="Proteomes" id="UP000214646">
    <property type="component" value="Unassembled WGS sequence"/>
</dbReference>
<dbReference type="Gene3D" id="3.40.50.1010">
    <property type="entry name" value="5'-nuclease"/>
    <property type="match status" value="1"/>
</dbReference>
<name>A0A225DW96_9BACT</name>
<gene>
    <name evidence="2" type="ORF">FRUB_01983</name>
</gene>
<evidence type="ECO:0000313" key="3">
    <source>
        <dbReference type="Proteomes" id="UP000214646"/>
    </source>
</evidence>
<dbReference type="AlphaFoldDB" id="A0A225DW96"/>
<comment type="caution">
    <text evidence="2">The sequence shown here is derived from an EMBL/GenBank/DDBJ whole genome shotgun (WGS) entry which is preliminary data.</text>
</comment>
<protein>
    <recommendedName>
        <fullName evidence="1">PIN domain-containing protein</fullName>
    </recommendedName>
</protein>
<dbReference type="Pfam" id="PF01850">
    <property type="entry name" value="PIN"/>
    <property type="match status" value="1"/>
</dbReference>
<evidence type="ECO:0000259" key="1">
    <source>
        <dbReference type="Pfam" id="PF01850"/>
    </source>
</evidence>
<dbReference type="CDD" id="cd09881">
    <property type="entry name" value="PIN_VapC4-5_FitB-like"/>
    <property type="match status" value="1"/>
</dbReference>
<evidence type="ECO:0000313" key="2">
    <source>
        <dbReference type="EMBL" id="OWK45652.1"/>
    </source>
</evidence>
<feature type="domain" description="PIN" evidence="1">
    <location>
        <begin position="20"/>
        <end position="95"/>
    </location>
</feature>
<dbReference type="SUPFAM" id="SSF88723">
    <property type="entry name" value="PIN domain-like"/>
    <property type="match status" value="1"/>
</dbReference>
<reference evidence="3" key="1">
    <citation type="submission" date="2017-06" db="EMBL/GenBank/DDBJ databases">
        <title>Genome analysis of Fimbriiglobus ruber SP5, the first member of the order Planctomycetales with confirmed chitinolytic capability.</title>
        <authorList>
            <person name="Ravin N.V."/>
            <person name="Rakitin A.L."/>
            <person name="Ivanova A.A."/>
            <person name="Beletsky A.V."/>
            <person name="Kulichevskaya I.S."/>
            <person name="Mardanov A.V."/>
            <person name="Dedysh S.N."/>
        </authorList>
    </citation>
    <scope>NUCLEOTIDE SEQUENCE [LARGE SCALE GENOMIC DNA]</scope>
    <source>
        <strain evidence="3">SP5</strain>
    </source>
</reference>